<dbReference type="InterPro" id="IPR055767">
    <property type="entry name" value="DUF7343"/>
</dbReference>
<proteinExistence type="predicted"/>
<keyword evidence="6" id="KW-1185">Reference proteome</keyword>
<dbReference type="Proteomes" id="UP000011554">
    <property type="component" value="Unassembled WGS sequence"/>
</dbReference>
<keyword evidence="2" id="KW-0812">Transmembrane</keyword>
<evidence type="ECO:0000259" key="3">
    <source>
        <dbReference type="Pfam" id="PF24034"/>
    </source>
</evidence>
<dbReference type="Pfam" id="PF24034">
    <property type="entry name" value="DUF7343"/>
    <property type="match status" value="1"/>
</dbReference>
<gene>
    <name evidence="5" type="ORF">C481_04456</name>
</gene>
<evidence type="ECO:0000256" key="1">
    <source>
        <dbReference type="SAM" id="MobiDB-lite"/>
    </source>
</evidence>
<feature type="domain" description="DUF7343" evidence="3">
    <location>
        <begin position="301"/>
        <end position="362"/>
    </location>
</feature>
<feature type="transmembrane region" description="Helical" evidence="2">
    <location>
        <begin position="206"/>
        <end position="226"/>
    </location>
</feature>
<organism evidence="5 6">
    <name type="scientific">Natrialba asiatica (strain ATCC 700177 / DSM 12278 / JCM 9576 / FERM P-10747 / NBRC 102637 / 172P1)</name>
    <dbReference type="NCBI Taxonomy" id="29540"/>
    <lineage>
        <taxon>Archaea</taxon>
        <taxon>Methanobacteriati</taxon>
        <taxon>Methanobacteriota</taxon>
        <taxon>Stenosarchaea group</taxon>
        <taxon>Halobacteria</taxon>
        <taxon>Halobacteriales</taxon>
        <taxon>Natrialbaceae</taxon>
        <taxon>Natrialba</taxon>
    </lineage>
</organism>
<evidence type="ECO:0000256" key="2">
    <source>
        <dbReference type="SAM" id="Phobius"/>
    </source>
</evidence>
<keyword evidence="2" id="KW-0472">Membrane</keyword>
<dbReference type="PATRIC" id="fig|29540.5.peg.899"/>
<dbReference type="Pfam" id="PF24036">
    <property type="entry name" value="DUF7345"/>
    <property type="match status" value="1"/>
</dbReference>
<feature type="region of interest" description="Disordered" evidence="1">
    <location>
        <begin position="246"/>
        <end position="270"/>
    </location>
</feature>
<evidence type="ECO:0000313" key="5">
    <source>
        <dbReference type="EMBL" id="ELZ03991.1"/>
    </source>
</evidence>
<dbReference type="eggNOG" id="arCOG00381">
    <property type="taxonomic scope" value="Archaea"/>
</dbReference>
<dbReference type="InterPro" id="IPR055769">
    <property type="entry name" value="DUF7345"/>
</dbReference>
<evidence type="ECO:0000259" key="4">
    <source>
        <dbReference type="Pfam" id="PF24036"/>
    </source>
</evidence>
<sequence length="370" mass="40447">MGTNQVIRINVTDDGDAHWTIEYRLALENDDGVTTEAFTEYAQSITATEPDSDSDLGILIQQLRQQASAAGENANREMSITDTGWGGHDVKPYDEVVESTASTSGDVDEVGVITYTFTWTNFATVDGDRVHFGEALETESNDYVISTLSNGQRLVIESPDNYGLDTPTQLTWNGPHEFSENELEIVFLRGAQPGTGIWGLIADGPVLAVIALLGILAIAVLGWVASRNVETWDEVRSSLEAVLSFERGEDPDGEPGVAADSNAVRGDTEPQRELAADAPLEGQGAQFEFSERVNEDIDPELLSDEERVQRMLTRNGGRMKQAAIVSETGWSNAKVSQLLSQMDEDDQIEKLRIGRENLITLPEVDPTEID</sequence>
<accession>M0AZC9</accession>
<name>M0AZC9_NATA1</name>
<keyword evidence="2" id="KW-1133">Transmembrane helix</keyword>
<dbReference type="STRING" id="29540.C481_04456"/>
<dbReference type="AlphaFoldDB" id="M0AZC9"/>
<comment type="caution">
    <text evidence="5">The sequence shown here is derived from an EMBL/GenBank/DDBJ whole genome shotgun (WGS) entry which is preliminary data.</text>
</comment>
<dbReference type="EMBL" id="AOIO01000013">
    <property type="protein sequence ID" value="ELZ03991.1"/>
    <property type="molecule type" value="Genomic_DNA"/>
</dbReference>
<protein>
    <recommendedName>
        <fullName evidence="7">HTH iclR-type domain-containing protein</fullName>
    </recommendedName>
</protein>
<evidence type="ECO:0000313" key="6">
    <source>
        <dbReference type="Proteomes" id="UP000011554"/>
    </source>
</evidence>
<feature type="domain" description="DUF7345" evidence="4">
    <location>
        <begin position="8"/>
        <end position="162"/>
    </location>
</feature>
<reference evidence="5 6" key="1">
    <citation type="journal article" date="2014" name="PLoS Genet.">
        <title>Phylogenetically driven sequencing of extremely halophilic archaea reveals strategies for static and dynamic osmo-response.</title>
        <authorList>
            <person name="Becker E.A."/>
            <person name="Seitzer P.M."/>
            <person name="Tritt A."/>
            <person name="Larsen D."/>
            <person name="Krusor M."/>
            <person name="Yao A.I."/>
            <person name="Wu D."/>
            <person name="Madern D."/>
            <person name="Eisen J.A."/>
            <person name="Darling A.E."/>
            <person name="Facciotti M.T."/>
        </authorList>
    </citation>
    <scope>NUCLEOTIDE SEQUENCE [LARGE SCALE GENOMIC DNA]</scope>
    <source>
        <strain evidence="5 6">DSM 12278</strain>
    </source>
</reference>
<evidence type="ECO:0008006" key="7">
    <source>
        <dbReference type="Google" id="ProtNLM"/>
    </source>
</evidence>